<comment type="caution">
    <text evidence="1">The sequence shown here is derived from an EMBL/GenBank/DDBJ whole genome shotgun (WGS) entry which is preliminary data.</text>
</comment>
<dbReference type="Proteomes" id="UP000789920">
    <property type="component" value="Unassembled WGS sequence"/>
</dbReference>
<reference evidence="1" key="1">
    <citation type="submission" date="2021-06" db="EMBL/GenBank/DDBJ databases">
        <authorList>
            <person name="Kallberg Y."/>
            <person name="Tangrot J."/>
            <person name="Rosling A."/>
        </authorList>
    </citation>
    <scope>NUCLEOTIDE SEQUENCE</scope>
    <source>
        <strain evidence="1">MA461A</strain>
    </source>
</reference>
<keyword evidence="2" id="KW-1185">Reference proteome</keyword>
<gene>
    <name evidence="1" type="ORF">RPERSI_LOCUS4646</name>
</gene>
<sequence>QASYNSFDSIARYNETGFKDDTKYWLATQLKNDLRIDEKLLTLYSDVSNSRLDQNIK</sequence>
<protein>
    <submittedName>
        <fullName evidence="1">18754_t:CDS:1</fullName>
    </submittedName>
</protein>
<proteinExistence type="predicted"/>
<organism evidence="1 2">
    <name type="scientific">Racocetra persica</name>
    <dbReference type="NCBI Taxonomy" id="160502"/>
    <lineage>
        <taxon>Eukaryota</taxon>
        <taxon>Fungi</taxon>
        <taxon>Fungi incertae sedis</taxon>
        <taxon>Mucoromycota</taxon>
        <taxon>Glomeromycotina</taxon>
        <taxon>Glomeromycetes</taxon>
        <taxon>Diversisporales</taxon>
        <taxon>Gigasporaceae</taxon>
        <taxon>Racocetra</taxon>
    </lineage>
</organism>
<evidence type="ECO:0000313" key="2">
    <source>
        <dbReference type="Proteomes" id="UP000789920"/>
    </source>
</evidence>
<feature type="non-terminal residue" evidence="1">
    <location>
        <position position="1"/>
    </location>
</feature>
<accession>A0ACA9M3T4</accession>
<name>A0ACA9M3T4_9GLOM</name>
<dbReference type="EMBL" id="CAJVQC010006557">
    <property type="protein sequence ID" value="CAG8568249.1"/>
    <property type="molecule type" value="Genomic_DNA"/>
</dbReference>
<evidence type="ECO:0000313" key="1">
    <source>
        <dbReference type="EMBL" id="CAG8568249.1"/>
    </source>
</evidence>